<dbReference type="Gene3D" id="3.40.50.12780">
    <property type="entry name" value="N-terminal domain of ligase-like"/>
    <property type="match status" value="1"/>
</dbReference>
<dbReference type="EMBL" id="BARV01016838">
    <property type="protein sequence ID" value="GAI31244.1"/>
    <property type="molecule type" value="Genomic_DNA"/>
</dbReference>
<dbReference type="GO" id="GO:0016881">
    <property type="term" value="F:acid-amino acid ligase activity"/>
    <property type="evidence" value="ECO:0007669"/>
    <property type="project" value="TreeGrafter"/>
</dbReference>
<name>X1PK35_9ZZZZ</name>
<feature type="non-terminal residue" evidence="2">
    <location>
        <position position="1"/>
    </location>
</feature>
<dbReference type="PANTHER" id="PTHR31901:SF9">
    <property type="entry name" value="GH3 DOMAIN-CONTAINING PROTEIN"/>
    <property type="match status" value="1"/>
</dbReference>
<sequence>KDLWPVKAVLTGGVDTAIYRNDIAHYWGCLPHEFYASAESFFLAMQGWNRKGMVFVPDLVFFEFIPYEEQLEHQDDKDYQPSTVLLNEVEEGKLYEVVITHFYGMPLEAD</sequence>
<comment type="caution">
    <text evidence="2">The sequence shown here is derived from an EMBL/GenBank/DDBJ whole genome shotgun (WGS) entry which is preliminary data.</text>
</comment>
<dbReference type="PANTHER" id="PTHR31901">
    <property type="entry name" value="GH3 DOMAIN-CONTAINING PROTEIN"/>
    <property type="match status" value="1"/>
</dbReference>
<evidence type="ECO:0000259" key="1">
    <source>
        <dbReference type="Pfam" id="PF23571"/>
    </source>
</evidence>
<dbReference type="InterPro" id="IPR004993">
    <property type="entry name" value="GH3"/>
</dbReference>
<dbReference type="InterPro" id="IPR055377">
    <property type="entry name" value="GH3_M"/>
</dbReference>
<proteinExistence type="predicted"/>
<evidence type="ECO:0000313" key="2">
    <source>
        <dbReference type="EMBL" id="GAI31244.1"/>
    </source>
</evidence>
<organism evidence="2">
    <name type="scientific">marine sediment metagenome</name>
    <dbReference type="NCBI Taxonomy" id="412755"/>
    <lineage>
        <taxon>unclassified sequences</taxon>
        <taxon>metagenomes</taxon>
        <taxon>ecological metagenomes</taxon>
    </lineage>
</organism>
<dbReference type="AlphaFoldDB" id="X1PK35"/>
<feature type="domain" description="GH3 middle" evidence="1">
    <location>
        <begin position="54"/>
        <end position="105"/>
    </location>
</feature>
<dbReference type="InterPro" id="IPR042099">
    <property type="entry name" value="ANL_N_sf"/>
</dbReference>
<reference evidence="2" key="1">
    <citation type="journal article" date="2014" name="Front. Microbiol.">
        <title>High frequency of phylogenetically diverse reductive dehalogenase-homologous genes in deep subseafloor sedimentary metagenomes.</title>
        <authorList>
            <person name="Kawai M."/>
            <person name="Futagami T."/>
            <person name="Toyoda A."/>
            <person name="Takaki Y."/>
            <person name="Nishi S."/>
            <person name="Hori S."/>
            <person name="Arai W."/>
            <person name="Tsubouchi T."/>
            <person name="Morono Y."/>
            <person name="Uchiyama I."/>
            <person name="Ito T."/>
            <person name="Fujiyama A."/>
            <person name="Inagaki F."/>
            <person name="Takami H."/>
        </authorList>
    </citation>
    <scope>NUCLEOTIDE SEQUENCE</scope>
    <source>
        <strain evidence="2">Expedition CK06-06</strain>
    </source>
</reference>
<dbReference type="GO" id="GO:0005737">
    <property type="term" value="C:cytoplasm"/>
    <property type="evidence" value="ECO:0007669"/>
    <property type="project" value="TreeGrafter"/>
</dbReference>
<gene>
    <name evidence="2" type="ORF">S06H3_28805</name>
</gene>
<protein>
    <recommendedName>
        <fullName evidence="1">GH3 middle domain-containing protein</fullName>
    </recommendedName>
</protein>
<dbReference type="Pfam" id="PF23571">
    <property type="entry name" value="GH3_M"/>
    <property type="match status" value="1"/>
</dbReference>
<accession>X1PK35</accession>